<keyword evidence="8" id="KW-0808">Transferase</keyword>
<evidence type="ECO:0000256" key="2">
    <source>
        <dbReference type="ARBA" id="ARBA00009560"/>
    </source>
</evidence>
<dbReference type="GeneID" id="6996877"/>
<dbReference type="GO" id="GO:0016779">
    <property type="term" value="F:nucleotidyltransferase activity"/>
    <property type="evidence" value="ECO:0007669"/>
    <property type="project" value="UniProtKB-KW"/>
</dbReference>
<keyword evidence="8" id="KW-0548">Nucleotidyltransferase</keyword>
<feature type="domain" description="DNA polymerase alpha/delta/epsilon subunit B" evidence="7">
    <location>
        <begin position="276"/>
        <end position="501"/>
    </location>
</feature>
<dbReference type="GO" id="GO:0006261">
    <property type="term" value="P:DNA-templated DNA replication"/>
    <property type="evidence" value="ECO:0007669"/>
    <property type="project" value="InterPro"/>
</dbReference>
<gene>
    <name evidence="8" type="ORF">CMU_037400</name>
</gene>
<dbReference type="GO" id="GO:0008622">
    <property type="term" value="C:epsilon DNA polymerase complex"/>
    <property type="evidence" value="ECO:0007669"/>
    <property type="project" value="InterPro"/>
</dbReference>
<dbReference type="GO" id="GO:0042276">
    <property type="term" value="P:error-prone translesion synthesis"/>
    <property type="evidence" value="ECO:0007669"/>
    <property type="project" value="TreeGrafter"/>
</dbReference>
<keyword evidence="4" id="KW-0238">DNA-binding</keyword>
<name>B6AH75_CRYMR</name>
<organism evidence="8 9">
    <name type="scientific">Cryptosporidium muris (strain RN66)</name>
    <dbReference type="NCBI Taxonomy" id="441375"/>
    <lineage>
        <taxon>Eukaryota</taxon>
        <taxon>Sar</taxon>
        <taxon>Alveolata</taxon>
        <taxon>Apicomplexa</taxon>
        <taxon>Conoidasida</taxon>
        <taxon>Coccidia</taxon>
        <taxon>Eucoccidiorida</taxon>
        <taxon>Eimeriorina</taxon>
        <taxon>Cryptosporidiidae</taxon>
        <taxon>Cryptosporidium</taxon>
    </lineage>
</organism>
<dbReference type="InterPro" id="IPR016266">
    <property type="entry name" value="POLE2"/>
</dbReference>
<evidence type="ECO:0000313" key="9">
    <source>
        <dbReference type="Proteomes" id="UP000001460"/>
    </source>
</evidence>
<reference evidence="8" key="1">
    <citation type="submission" date="2008-06" db="EMBL/GenBank/DDBJ databases">
        <authorList>
            <person name="Lorenzi H."/>
            <person name="Inman J."/>
            <person name="Miller J."/>
            <person name="Schobel S."/>
            <person name="Amedeo P."/>
            <person name="Caler E.V."/>
            <person name="da Silva J."/>
        </authorList>
    </citation>
    <scope>NUCLEOTIDE SEQUENCE [LARGE SCALE GENOMIC DNA]</scope>
    <source>
        <strain evidence="8">RN66</strain>
    </source>
</reference>
<evidence type="ECO:0000259" key="7">
    <source>
        <dbReference type="Pfam" id="PF04042"/>
    </source>
</evidence>
<dbReference type="GO" id="GO:0003677">
    <property type="term" value="F:DNA binding"/>
    <property type="evidence" value="ECO:0007669"/>
    <property type="project" value="UniProtKB-KW"/>
</dbReference>
<protein>
    <recommendedName>
        <fullName evidence="6">DNA polymerase II subunit 2</fullName>
    </recommendedName>
</protein>
<evidence type="ECO:0000256" key="6">
    <source>
        <dbReference type="ARBA" id="ARBA00032930"/>
    </source>
</evidence>
<keyword evidence="5" id="KW-0539">Nucleus</keyword>
<dbReference type="AlphaFoldDB" id="B6AH75"/>
<dbReference type="RefSeq" id="XP_002141915.1">
    <property type="nucleotide sequence ID" value="XM_002141879.1"/>
</dbReference>
<keyword evidence="3" id="KW-0235">DNA replication</keyword>
<evidence type="ECO:0000256" key="3">
    <source>
        <dbReference type="ARBA" id="ARBA00022705"/>
    </source>
</evidence>
<accession>B6AH75</accession>
<evidence type="ECO:0000256" key="5">
    <source>
        <dbReference type="ARBA" id="ARBA00023242"/>
    </source>
</evidence>
<dbReference type="OrthoDB" id="10254730at2759"/>
<dbReference type="eggNOG" id="KOG3818">
    <property type="taxonomic scope" value="Eukaryota"/>
</dbReference>
<sequence length="542" mass="62691">MVDYFYIYSVYNQHNWQKFSLGNGIEKENYKTYKHEDISTNNQVSLIPNADNFRQRHLLRYYVIRNSLVQHKSFCIFNPDDQYKREVIKYVYNESDNSINMDDIDQKLMPISIESSRFIIHSIKQLHGTNGNVTCLGMLNRDEENHLYLEDTNCLIRLKIDTNVTLFGPGIYCCDHIVVTHGYLDKISNFFVVKYMFHPPYFSKSKDISKLILDNSTKSSLLYRDIFKSNFENSKVGCLPLLRPHIPQTPNFDTQKDQISNNNEELNISKTIDLWIIISDVVFTNSVVLTSLDEVFSGYNGCIENTNANVGFILFGNFIEDCFFDSNVITNIYNAQSLSIRCQKTREGFENFYKVISKYPQLLKRSFFFFLPGPSDIGPDLLPKPPIIDYYTSNIREELNDLQIFMSSNPMRLEHKNINMFFARISLSTELKEKALFAYCGEESMGLSEYWILNSQNLESLLPPTILGQSHICPTSTNIVQTLDPTLLLCPIPNIIIIGDSGPGYSIKLLENVWITNPGSFKNTRSWIQYDTKENTLERISL</sequence>
<proteinExistence type="inferred from homology"/>
<evidence type="ECO:0000313" key="8">
    <source>
        <dbReference type="EMBL" id="EEA07566.1"/>
    </source>
</evidence>
<keyword evidence="9" id="KW-1185">Reference proteome</keyword>
<dbReference type="Proteomes" id="UP000001460">
    <property type="component" value="Unassembled WGS sequence"/>
</dbReference>
<dbReference type="STRING" id="441375.B6AH75"/>
<comment type="similarity">
    <text evidence="2">Belongs to the DNA polymerase epsilon subunit B family.</text>
</comment>
<dbReference type="InterPro" id="IPR007185">
    <property type="entry name" value="DNA_pol_a/d/e_bsu"/>
</dbReference>
<comment type="subcellular location">
    <subcellularLocation>
        <location evidence="1">Nucleus</location>
    </subcellularLocation>
</comment>
<dbReference type="PANTHER" id="PTHR12708:SF0">
    <property type="entry name" value="DNA POLYMERASE EPSILON SUBUNIT 2"/>
    <property type="match status" value="1"/>
</dbReference>
<evidence type="ECO:0000256" key="4">
    <source>
        <dbReference type="ARBA" id="ARBA00023125"/>
    </source>
</evidence>
<dbReference type="VEuPathDB" id="CryptoDB:CMU_037400"/>
<dbReference type="EMBL" id="DS989733">
    <property type="protein sequence ID" value="EEA07566.1"/>
    <property type="molecule type" value="Genomic_DNA"/>
</dbReference>
<dbReference type="Pfam" id="PF04042">
    <property type="entry name" value="DNA_pol_E_B"/>
    <property type="match status" value="1"/>
</dbReference>
<evidence type="ECO:0000256" key="1">
    <source>
        <dbReference type="ARBA" id="ARBA00004123"/>
    </source>
</evidence>
<dbReference type="PANTHER" id="PTHR12708">
    <property type="entry name" value="DNA POLYMERASE EPSILON SUBUNIT B"/>
    <property type="match status" value="1"/>
</dbReference>